<protein>
    <submittedName>
        <fullName evidence="2">Type VI secretion system C-terminal domain-containin protein</fullName>
    </submittedName>
</protein>
<dbReference type="AlphaFoldDB" id="A0A975GHA5"/>
<feature type="transmembrane region" description="Helical" evidence="1">
    <location>
        <begin position="33"/>
        <end position="53"/>
    </location>
</feature>
<dbReference type="Proteomes" id="UP000663720">
    <property type="component" value="Chromosome"/>
</dbReference>
<keyword evidence="1" id="KW-0472">Membrane</keyword>
<sequence>MQEFFLKDLLKIAQQVYKSSLRSLKKFLTLENWPYWGSALLIILIIVLIVFFIKKRRGTAKAEAGTPEQKQEKEIKEPVLPLSSLTDIWKKFLKGIPAEFRRFIMLYEPFIVMGESGSGKTALIDNYTDWQGQARQFYPSYTADPLLQFYLGSKIIVQEMPSSLLNNTSKHARAALLKLWQSLFKKNLPKVVIVLNGANLASESPESLKKQAQMMRGKTNLLSLKHKKKTVRVCIALTHMNYIEGFSEFFNFLRVNQIPLKLELNENQELADCLEPYEIYLTQALTTLPAEDYLKIISFLRKMPEIFSTLAEFIRIFQGPDPLSAKPEIFHLSLASHKEKDSSVSSPFKSTLSHEDIKKFNPVLKHQIAAAILLLAGLFYLGLGYKYEYNLLKENDKKLRAIEKAPPYMYNNDMHKLFVDFSLSSDDNSFADVKKDPLLVILPDFFPNSNQNIRDRLLKNIRETYLLPQLKDLQDDTMENDTYEKSIWLLALIYSSNNNELGKLVKENAQLWALDLNYPLLLVNDYIKHSNTAWDKKVDIDFLSKRKKIEKPLDMQPWLFFFNELENSLKKSFITKTYLQDMQEKAGKLLDIQKESDRRDLSIRITNLLKEEASLDIKSDWKEMIMESQLRQKSIIDLLNFYLKKEISYPEARDLNFSRFINNIKAMMFQDKKDEGTFAFYISGKEYSFNSKNISRLMERSSITLFIREFVKQNKWNDGLLFFGTDSDYPDIELNANNDGTLFFTGRAKIDGRFTKKAFEEEVKPVLIELPKFLPSVPIKNDETARLTNFITRGVKAYAKRYVYEYRHYYNAFEIKVEFPGALQYVLNQIQMPSSQFQEVIFKIKENTVIEIEDSPFLRPFILSLREFDFFNRLLREDKGAYPEFEKYIFIAAQMQSEIEANKPFVPENEEDESNTLKSRLSPLGRICLSVFRNEERSYLAMIHMWLNSLGTPQEWQRLFISPVLQAYALGQKEVEGLAGTVWKNTWESEIKPSLDLFPFNMRSENTIDPLWLSANLHPQGKFWKIFNNFLSPLCQKKENIWIPRKSPQGTMKLPENMLKSVNKLEALKLLLWDEKQAPRPLEFKIKPHMLPLTETDGAIAVLSFLHSGKASVFGFNQQAAWTDFNLDWWERQASSVGIELAKPDLPQKAYRRISVQKSDWSFYQLLRKASYVDKDEFEWVLADSKNKTQALPVKFSITPDPWKILMPETDYKNPDEDKAVLTPALEQINE</sequence>
<evidence type="ECO:0000313" key="3">
    <source>
        <dbReference type="Proteomes" id="UP000663720"/>
    </source>
</evidence>
<name>A0A975GHA5_9BACT</name>
<feature type="transmembrane region" description="Helical" evidence="1">
    <location>
        <begin position="368"/>
        <end position="387"/>
    </location>
</feature>
<gene>
    <name evidence="2" type="ORF">dnl_35260</name>
</gene>
<evidence type="ECO:0000256" key="1">
    <source>
        <dbReference type="SAM" id="Phobius"/>
    </source>
</evidence>
<dbReference type="RefSeq" id="WP_207687264.1">
    <property type="nucleotide sequence ID" value="NZ_CP061799.1"/>
</dbReference>
<keyword evidence="1" id="KW-0812">Transmembrane</keyword>
<keyword evidence="3" id="KW-1185">Reference proteome</keyword>
<evidence type="ECO:0000313" key="2">
    <source>
        <dbReference type="EMBL" id="QTA81195.1"/>
    </source>
</evidence>
<dbReference type="KEGG" id="dli:dnl_35260"/>
<accession>A0A975GHA5</accession>
<organism evidence="2 3">
    <name type="scientific">Desulfonema limicola</name>
    <dbReference type="NCBI Taxonomy" id="45656"/>
    <lineage>
        <taxon>Bacteria</taxon>
        <taxon>Pseudomonadati</taxon>
        <taxon>Thermodesulfobacteriota</taxon>
        <taxon>Desulfobacteria</taxon>
        <taxon>Desulfobacterales</taxon>
        <taxon>Desulfococcaceae</taxon>
        <taxon>Desulfonema</taxon>
    </lineage>
</organism>
<keyword evidence="1" id="KW-1133">Transmembrane helix</keyword>
<proteinExistence type="predicted"/>
<reference evidence="2" key="1">
    <citation type="journal article" date="2021" name="Microb. Physiol.">
        <title>Proteogenomic Insights into the Physiology of Marine, Sulfate-Reducing, Filamentous Desulfonema limicola and Desulfonema magnum.</title>
        <authorList>
            <person name="Schnaars V."/>
            <person name="Wohlbrand L."/>
            <person name="Scheve S."/>
            <person name="Hinrichs C."/>
            <person name="Reinhardt R."/>
            <person name="Rabus R."/>
        </authorList>
    </citation>
    <scope>NUCLEOTIDE SEQUENCE</scope>
    <source>
        <strain evidence="2">5ac10</strain>
    </source>
</reference>
<dbReference type="EMBL" id="CP061799">
    <property type="protein sequence ID" value="QTA81195.1"/>
    <property type="molecule type" value="Genomic_DNA"/>
</dbReference>